<protein>
    <submittedName>
        <fullName evidence="9">Binding-protein-dependent transport systems inner membrane component</fullName>
    </submittedName>
</protein>
<gene>
    <name evidence="9" type="ordered locus">Trad_2620</name>
</gene>
<evidence type="ECO:0000259" key="8">
    <source>
        <dbReference type="PROSITE" id="PS50928"/>
    </source>
</evidence>
<dbReference type="SUPFAM" id="SSF161098">
    <property type="entry name" value="MetI-like"/>
    <property type="match status" value="1"/>
</dbReference>
<dbReference type="GO" id="GO:0055085">
    <property type="term" value="P:transmembrane transport"/>
    <property type="evidence" value="ECO:0007669"/>
    <property type="project" value="InterPro"/>
</dbReference>
<keyword evidence="6 7" id="KW-0472">Membrane</keyword>
<keyword evidence="4 7" id="KW-0812">Transmembrane</keyword>
<dbReference type="eggNOG" id="COG1175">
    <property type="taxonomic scope" value="Bacteria"/>
</dbReference>
<dbReference type="PROSITE" id="PS50928">
    <property type="entry name" value="ABC_TM1"/>
    <property type="match status" value="1"/>
</dbReference>
<dbReference type="PANTHER" id="PTHR43227:SF8">
    <property type="entry name" value="DIACETYLCHITOBIOSE UPTAKE SYSTEM PERMEASE PROTEIN DASB"/>
    <property type="match status" value="1"/>
</dbReference>
<evidence type="ECO:0000313" key="9">
    <source>
        <dbReference type="EMBL" id="ADI15726.1"/>
    </source>
</evidence>
<dbReference type="InterPro" id="IPR000515">
    <property type="entry name" value="MetI-like"/>
</dbReference>
<reference evidence="10" key="1">
    <citation type="submission" date="2010-05" db="EMBL/GenBank/DDBJ databases">
        <title>The complete genome of Truepera radiovictris DSM 17093.</title>
        <authorList>
            <consortium name="US DOE Joint Genome Institute (JGI-PGF)"/>
            <person name="Lucas S."/>
            <person name="Copeland A."/>
            <person name="Lapidus A."/>
            <person name="Glavina del Rio T."/>
            <person name="Dalin E."/>
            <person name="Tice H."/>
            <person name="Bruce D."/>
            <person name="Goodwin L."/>
            <person name="Pitluck S."/>
            <person name="Kyrpides N."/>
            <person name="Mavromatis K."/>
            <person name="Ovchinnikova G."/>
            <person name="Munk A.C."/>
            <person name="Detter J.C."/>
            <person name="Han C."/>
            <person name="Tapia R."/>
            <person name="Land M."/>
            <person name="Hauser L."/>
            <person name="Markowitz V."/>
            <person name="Cheng J.-F."/>
            <person name="Hugenholtz P."/>
            <person name="Woyke T."/>
            <person name="Wu D."/>
            <person name="Tindall B."/>
            <person name="Pomrenke H.G."/>
            <person name="Brambilla E."/>
            <person name="Klenk H.-P."/>
            <person name="Eisen J.A."/>
        </authorList>
    </citation>
    <scope>NUCLEOTIDE SEQUENCE [LARGE SCALE GENOMIC DNA]</scope>
    <source>
        <strain evidence="10">DSM 17093 / CIP 108686 / LMG 22925 / RQ-24</strain>
    </source>
</reference>
<evidence type="ECO:0000256" key="5">
    <source>
        <dbReference type="ARBA" id="ARBA00022989"/>
    </source>
</evidence>
<evidence type="ECO:0000313" key="10">
    <source>
        <dbReference type="Proteomes" id="UP000000379"/>
    </source>
</evidence>
<evidence type="ECO:0000256" key="4">
    <source>
        <dbReference type="ARBA" id="ARBA00022692"/>
    </source>
</evidence>
<evidence type="ECO:0000256" key="1">
    <source>
        <dbReference type="ARBA" id="ARBA00004651"/>
    </source>
</evidence>
<organism evidence="9 10">
    <name type="scientific">Truepera radiovictrix (strain DSM 17093 / CIP 108686 / LMG 22925 / RQ-24)</name>
    <dbReference type="NCBI Taxonomy" id="649638"/>
    <lineage>
        <taxon>Bacteria</taxon>
        <taxon>Thermotogati</taxon>
        <taxon>Deinococcota</taxon>
        <taxon>Deinococci</taxon>
        <taxon>Trueperales</taxon>
        <taxon>Trueperaceae</taxon>
        <taxon>Truepera</taxon>
    </lineage>
</organism>
<dbReference type="InterPro" id="IPR050809">
    <property type="entry name" value="UgpAE/MalFG_permease"/>
</dbReference>
<dbReference type="CDD" id="cd06261">
    <property type="entry name" value="TM_PBP2"/>
    <property type="match status" value="1"/>
</dbReference>
<keyword evidence="2 7" id="KW-0813">Transport</keyword>
<keyword evidence="5 7" id="KW-1133">Transmembrane helix</keyword>
<keyword evidence="3" id="KW-1003">Cell membrane</keyword>
<dbReference type="InterPro" id="IPR035906">
    <property type="entry name" value="MetI-like_sf"/>
</dbReference>
<keyword evidence="10" id="KW-1185">Reference proteome</keyword>
<dbReference type="RefSeq" id="WP_013179087.1">
    <property type="nucleotide sequence ID" value="NC_014221.1"/>
</dbReference>
<dbReference type="Gene3D" id="1.10.3720.10">
    <property type="entry name" value="MetI-like"/>
    <property type="match status" value="1"/>
</dbReference>
<feature type="transmembrane region" description="Helical" evidence="7">
    <location>
        <begin position="203"/>
        <end position="224"/>
    </location>
</feature>
<feature type="transmembrane region" description="Helical" evidence="7">
    <location>
        <begin position="68"/>
        <end position="89"/>
    </location>
</feature>
<feature type="transmembrane region" description="Helical" evidence="7">
    <location>
        <begin position="101"/>
        <end position="121"/>
    </location>
</feature>
<dbReference type="Proteomes" id="UP000000379">
    <property type="component" value="Chromosome"/>
</dbReference>
<dbReference type="STRING" id="649638.Trad_2620"/>
<dbReference type="AlphaFoldDB" id="D7CUE1"/>
<sequence length="285" mass="31106">MRSRWQTALLAFPALVVFGAFSVLPLLSVVRYATWRWSGVTEPVPVGLLNLARLVSDGALWRSLGTTLLFMFVALPAFLVLSVVIAMAIEGVRLERFVKALLFLPGLITVGGSAIAWYLLYNPDFGLVVELSGLALPWTTVPWAALLFVVLFTLWQQTGYGVLVTSASLRGIPREVKEAARIDGASEHQVRLHITLPLLKPTLLFLLVVGTVFALQSYTAVYLLTRGGPFGSTRVLGYYLYETAFERFELGYGAAVTLFVMLVTLAVASVQAKLLARRGGVEVQG</sequence>
<reference evidence="9 10" key="2">
    <citation type="journal article" date="2011" name="Stand. Genomic Sci.">
        <title>Complete genome sequence of Truepera radiovictrix type strain (RQ-24).</title>
        <authorList>
            <person name="Ivanova N."/>
            <person name="Rohde C."/>
            <person name="Munk C."/>
            <person name="Nolan M."/>
            <person name="Lucas S."/>
            <person name="Del Rio T.G."/>
            <person name="Tice H."/>
            <person name="Deshpande S."/>
            <person name="Cheng J.F."/>
            <person name="Tapia R."/>
            <person name="Han C."/>
            <person name="Goodwin L."/>
            <person name="Pitluck S."/>
            <person name="Liolios K."/>
            <person name="Mavromatis K."/>
            <person name="Mikhailova N."/>
            <person name="Pati A."/>
            <person name="Chen A."/>
            <person name="Palaniappan K."/>
            <person name="Land M."/>
            <person name="Hauser L."/>
            <person name="Chang Y.J."/>
            <person name="Jeffries C.D."/>
            <person name="Brambilla E."/>
            <person name="Rohde M."/>
            <person name="Goker M."/>
            <person name="Tindall B.J."/>
            <person name="Woyke T."/>
            <person name="Bristow J."/>
            <person name="Eisen J.A."/>
            <person name="Markowitz V."/>
            <person name="Hugenholtz P."/>
            <person name="Kyrpides N.C."/>
            <person name="Klenk H.P."/>
            <person name="Lapidus A."/>
        </authorList>
    </citation>
    <scope>NUCLEOTIDE SEQUENCE [LARGE SCALE GENOMIC DNA]</scope>
    <source>
        <strain evidence="10">DSM 17093 / CIP 108686 / LMG 22925 / RQ-24</strain>
    </source>
</reference>
<accession>D7CUE1</accession>
<feature type="transmembrane region" description="Helical" evidence="7">
    <location>
        <begin position="250"/>
        <end position="270"/>
    </location>
</feature>
<dbReference type="Pfam" id="PF00528">
    <property type="entry name" value="BPD_transp_1"/>
    <property type="match status" value="1"/>
</dbReference>
<evidence type="ECO:0000256" key="3">
    <source>
        <dbReference type="ARBA" id="ARBA00022475"/>
    </source>
</evidence>
<evidence type="ECO:0000256" key="7">
    <source>
        <dbReference type="RuleBase" id="RU363032"/>
    </source>
</evidence>
<name>D7CUE1_TRURR</name>
<dbReference type="EMBL" id="CP002049">
    <property type="protein sequence ID" value="ADI15726.1"/>
    <property type="molecule type" value="Genomic_DNA"/>
</dbReference>
<feature type="transmembrane region" description="Helical" evidence="7">
    <location>
        <begin position="141"/>
        <end position="164"/>
    </location>
</feature>
<feature type="domain" description="ABC transmembrane type-1" evidence="8">
    <location>
        <begin position="64"/>
        <end position="271"/>
    </location>
</feature>
<dbReference type="HOGENOM" id="CLU_016047_0_2_0"/>
<dbReference type="GO" id="GO:0005886">
    <property type="term" value="C:plasma membrane"/>
    <property type="evidence" value="ECO:0007669"/>
    <property type="project" value="UniProtKB-SubCell"/>
</dbReference>
<evidence type="ECO:0000256" key="6">
    <source>
        <dbReference type="ARBA" id="ARBA00023136"/>
    </source>
</evidence>
<dbReference type="KEGG" id="tra:Trad_2620"/>
<comment type="subcellular location">
    <subcellularLocation>
        <location evidence="1 7">Cell membrane</location>
        <topology evidence="1 7">Multi-pass membrane protein</topology>
    </subcellularLocation>
</comment>
<proteinExistence type="inferred from homology"/>
<dbReference type="OrthoDB" id="9779462at2"/>
<dbReference type="PANTHER" id="PTHR43227">
    <property type="entry name" value="BLL4140 PROTEIN"/>
    <property type="match status" value="1"/>
</dbReference>
<evidence type="ECO:0000256" key="2">
    <source>
        <dbReference type="ARBA" id="ARBA00022448"/>
    </source>
</evidence>
<comment type="similarity">
    <text evidence="7">Belongs to the binding-protein-dependent transport system permease family.</text>
</comment>